<evidence type="ECO:0000313" key="7">
    <source>
        <dbReference type="Proteomes" id="UP000199205"/>
    </source>
</evidence>
<name>A0A1C3X5V5_9HYPH</name>
<evidence type="ECO:0000256" key="3">
    <source>
        <dbReference type="SAM" id="Coils"/>
    </source>
</evidence>
<dbReference type="InterPro" id="IPR050465">
    <property type="entry name" value="UPF0194_transport"/>
</dbReference>
<keyword evidence="4" id="KW-0812">Transmembrane</keyword>
<dbReference type="Gene3D" id="2.40.30.170">
    <property type="match status" value="1"/>
</dbReference>
<dbReference type="Pfam" id="PF25973">
    <property type="entry name" value="BSH_CzcB"/>
    <property type="match status" value="1"/>
</dbReference>
<reference evidence="6 7" key="1">
    <citation type="submission" date="2016-08" db="EMBL/GenBank/DDBJ databases">
        <authorList>
            <person name="Seilhamer J.J."/>
        </authorList>
    </citation>
    <scope>NUCLEOTIDE SEQUENCE [LARGE SCALE GENOMIC DNA]</scope>
    <source>
        <strain evidence="6 7">P1-7</strain>
    </source>
</reference>
<comment type="subcellular location">
    <subcellularLocation>
        <location evidence="1">Cell envelope</location>
    </subcellularLocation>
</comment>
<feature type="transmembrane region" description="Helical" evidence="4">
    <location>
        <begin position="34"/>
        <end position="55"/>
    </location>
</feature>
<dbReference type="PANTHER" id="PTHR32347:SF29">
    <property type="entry name" value="UPF0194 MEMBRANE PROTEIN YBHG"/>
    <property type="match status" value="1"/>
</dbReference>
<organism evidence="6 7">
    <name type="scientific">Rhizobium lusitanum</name>
    <dbReference type="NCBI Taxonomy" id="293958"/>
    <lineage>
        <taxon>Bacteria</taxon>
        <taxon>Pseudomonadati</taxon>
        <taxon>Pseudomonadota</taxon>
        <taxon>Alphaproteobacteria</taxon>
        <taxon>Hyphomicrobiales</taxon>
        <taxon>Rhizobiaceae</taxon>
        <taxon>Rhizobium/Agrobacterium group</taxon>
        <taxon>Rhizobium</taxon>
    </lineage>
</organism>
<dbReference type="EMBL" id="FMAF01000025">
    <property type="protein sequence ID" value="SCB47394.1"/>
    <property type="molecule type" value="Genomic_DNA"/>
</dbReference>
<evidence type="ECO:0000259" key="5">
    <source>
        <dbReference type="Pfam" id="PF25973"/>
    </source>
</evidence>
<dbReference type="GO" id="GO:0030313">
    <property type="term" value="C:cell envelope"/>
    <property type="evidence" value="ECO:0007669"/>
    <property type="project" value="UniProtKB-SubCell"/>
</dbReference>
<evidence type="ECO:0000313" key="6">
    <source>
        <dbReference type="EMBL" id="SCB47394.1"/>
    </source>
</evidence>
<keyword evidence="4" id="KW-0472">Membrane</keyword>
<protein>
    <submittedName>
        <fullName evidence="6">Multidrug resistance efflux pump</fullName>
    </submittedName>
</protein>
<keyword evidence="2 3" id="KW-0175">Coiled coil</keyword>
<evidence type="ECO:0000256" key="1">
    <source>
        <dbReference type="ARBA" id="ARBA00004196"/>
    </source>
</evidence>
<dbReference type="AlphaFoldDB" id="A0A1C3X5V5"/>
<dbReference type="Proteomes" id="UP000199205">
    <property type="component" value="Unassembled WGS sequence"/>
</dbReference>
<sequence length="434" mass="47657">MYLLSLALDSKAPIVVNAICLSTNMIWNHRITRITVGLLLLAIAIIVSLPAITGFTSRDGTVNARFAIINAPIDGMITGEPAKVGAPVKEGQTLAEITNQRVNRAILASLEADRNTASDRVIALKKERDELSQLRGQLSNRLEVFKQTTIANLEREVEILRKKVEVSQAQDLAAQVDLNRRMDLESKGILTQRMVDAARAAGAATGGEVEISNLTVDQLQQRLNALRQGIFVSGDGQNDVPYSRQREDEVVVRISDLNSRIAENETRAAEVEKQLIEEGSRVSSLESATATAPFDGVVWGRSIVNGSNIVLNNELVRLLDCRELFVDILVPEVDYDEIYPGLAAQVRLFGRSDVFKGVVTSVKGSSAGVESDSFAAGLPETSQRNARIRVRLEPSFMNGDFANFCQVGRTVQVRFPKHSIGLSNWVKNLWFSIF</sequence>
<keyword evidence="4" id="KW-1133">Transmembrane helix</keyword>
<evidence type="ECO:0000256" key="2">
    <source>
        <dbReference type="ARBA" id="ARBA00023054"/>
    </source>
</evidence>
<proteinExistence type="predicted"/>
<feature type="domain" description="CzcB-like barrel-sandwich hybrid" evidence="5">
    <location>
        <begin position="66"/>
        <end position="318"/>
    </location>
</feature>
<gene>
    <name evidence="6" type="ORF">GA0061101_12552</name>
</gene>
<dbReference type="InterPro" id="IPR058647">
    <property type="entry name" value="BSH_CzcB-like"/>
</dbReference>
<feature type="coiled-coil region" evidence="3">
    <location>
        <begin position="107"/>
        <end position="170"/>
    </location>
</feature>
<evidence type="ECO:0000256" key="4">
    <source>
        <dbReference type="SAM" id="Phobius"/>
    </source>
</evidence>
<dbReference type="PANTHER" id="PTHR32347">
    <property type="entry name" value="EFFLUX SYSTEM COMPONENT YKNX-RELATED"/>
    <property type="match status" value="1"/>
</dbReference>
<accession>A0A1C3X5V5</accession>